<dbReference type="OrthoDB" id="3433125at2759"/>
<proteinExistence type="predicted"/>
<dbReference type="RefSeq" id="XP_016211069.1">
    <property type="nucleotide sequence ID" value="XM_016360993.1"/>
</dbReference>
<sequence>MPIVNRVVKLVGAGIGVARESYLTHQENKARAVGSNSGNTAEASSSSPRQSHPEDISHETPPAYVETSEEHAQQLIDAGKAEPVDDSDSDSVDELEEQWRLDEAAEAIDPPAYEDQEAGEDGSKLVAEVLRIAPSLSTRRLALPVPVVIPQRRPRTKSRGFVRAYAPILNDCAIDENTFLMFLKNFHLASQASKGLMVVFLASTVAGFVPEMITQIVSTAVQVSAGAAIEVQRRYRANTFLDEMNEKLFKPRGLFALVVAYKPDAQKAVELGDFDPAASIARYHKPSGSAWKDKASKLRSTSGTNSGELDIGDVAPLVYPSIEDASKCETEQQKSKWKNSRALWEITETDERRLNIKKKTPTALWPASLFTSNLALRIQIIRPTAVASSRSSRAVR</sequence>
<dbReference type="AlphaFoldDB" id="A0A0D2A403"/>
<dbReference type="PANTHER" id="PTHR38887:SF1">
    <property type="entry name" value="RAS MODIFICATION PROTEIN ERF4"/>
    <property type="match status" value="1"/>
</dbReference>
<protein>
    <submittedName>
        <fullName evidence="2">Uncharacterized protein</fullName>
    </submittedName>
</protein>
<evidence type="ECO:0000313" key="3">
    <source>
        <dbReference type="Proteomes" id="UP000053259"/>
    </source>
</evidence>
<dbReference type="VEuPathDB" id="FungiDB:PV09_07248"/>
<feature type="compositionally biased region" description="Polar residues" evidence="1">
    <location>
        <begin position="34"/>
        <end position="50"/>
    </location>
</feature>
<dbReference type="InParanoid" id="A0A0D2A403"/>
<feature type="region of interest" description="Disordered" evidence="1">
    <location>
        <begin position="25"/>
        <end position="72"/>
    </location>
</feature>
<dbReference type="PANTHER" id="PTHR38887">
    <property type="entry name" value="CHROMOSOME 21, WHOLE GENOME SHOTGUN SEQUENCE"/>
    <property type="match status" value="1"/>
</dbReference>
<accession>A0A0D2A403</accession>
<dbReference type="InterPro" id="IPR053221">
    <property type="entry name" value="Burnettramic_acid_biosynth"/>
</dbReference>
<dbReference type="HOGENOM" id="CLU_023303_0_0_1"/>
<evidence type="ECO:0000313" key="2">
    <source>
        <dbReference type="EMBL" id="KIW01200.1"/>
    </source>
</evidence>
<keyword evidence="3" id="KW-1185">Reference proteome</keyword>
<name>A0A0D2A403_9PEZI</name>
<organism evidence="2 3">
    <name type="scientific">Verruconis gallopava</name>
    <dbReference type="NCBI Taxonomy" id="253628"/>
    <lineage>
        <taxon>Eukaryota</taxon>
        <taxon>Fungi</taxon>
        <taxon>Dikarya</taxon>
        <taxon>Ascomycota</taxon>
        <taxon>Pezizomycotina</taxon>
        <taxon>Dothideomycetes</taxon>
        <taxon>Pleosporomycetidae</taxon>
        <taxon>Venturiales</taxon>
        <taxon>Sympoventuriaceae</taxon>
        <taxon>Verruconis</taxon>
    </lineage>
</organism>
<dbReference type="Proteomes" id="UP000053259">
    <property type="component" value="Unassembled WGS sequence"/>
</dbReference>
<gene>
    <name evidence="2" type="ORF">PV09_07248</name>
</gene>
<evidence type="ECO:0000256" key="1">
    <source>
        <dbReference type="SAM" id="MobiDB-lite"/>
    </source>
</evidence>
<dbReference type="GeneID" id="27315221"/>
<dbReference type="EMBL" id="KN847556">
    <property type="protein sequence ID" value="KIW01200.1"/>
    <property type="molecule type" value="Genomic_DNA"/>
</dbReference>
<reference evidence="2 3" key="1">
    <citation type="submission" date="2015-01" db="EMBL/GenBank/DDBJ databases">
        <title>The Genome Sequence of Ochroconis gallopava CBS43764.</title>
        <authorList>
            <consortium name="The Broad Institute Genomics Platform"/>
            <person name="Cuomo C."/>
            <person name="de Hoog S."/>
            <person name="Gorbushina A."/>
            <person name="Stielow B."/>
            <person name="Teixiera M."/>
            <person name="Abouelleil A."/>
            <person name="Chapman S.B."/>
            <person name="Priest M."/>
            <person name="Young S.K."/>
            <person name="Wortman J."/>
            <person name="Nusbaum C."/>
            <person name="Birren B."/>
        </authorList>
    </citation>
    <scope>NUCLEOTIDE SEQUENCE [LARGE SCALE GENOMIC DNA]</scope>
    <source>
        <strain evidence="2 3">CBS 43764</strain>
    </source>
</reference>